<dbReference type="InterPro" id="IPR036259">
    <property type="entry name" value="MFS_trans_sf"/>
</dbReference>
<feature type="transmembrane region" description="Helical" evidence="4">
    <location>
        <begin position="336"/>
        <end position="359"/>
    </location>
</feature>
<feature type="transmembrane region" description="Helical" evidence="4">
    <location>
        <begin position="175"/>
        <end position="192"/>
    </location>
</feature>
<dbReference type="AlphaFoldDB" id="A0A6V8NBJ2"/>
<gene>
    <name evidence="5" type="ORF">GMLC_34600</name>
</gene>
<reference evidence="6" key="1">
    <citation type="submission" date="2020-06" db="EMBL/GenBank/DDBJ databases">
        <title>Draft genomic sequecing of Geomonas sp. Red745.</title>
        <authorList>
            <person name="Itoh H."/>
            <person name="Xu Z.X."/>
            <person name="Ushijima N."/>
            <person name="Masuda Y."/>
            <person name="Shiratori Y."/>
            <person name="Senoo K."/>
        </authorList>
    </citation>
    <scope>NUCLEOTIDE SEQUENCE [LARGE SCALE GENOMIC DNA]</scope>
    <source>
        <strain evidence="6">Red745</strain>
    </source>
</reference>
<sequence>MKRLLGKLDPKAISSEQRPMLRFLVILTAASSIGLQGYTILFNNFAAEMVHLDGSKVGIIQSIREVPGLLTLLLVFVLLLVREHKLAALSVALLGLGTGITGLFPSYEWLICTTIIMSFGFHYYESTNQSLTLQYFSTALSPLVFGRLRALGALSSVAAGLLVYVLGAFAQYREMYLVIGSLVLAAGLWGLFQNPTHAGVIPQKKKMFLRRKYFLFYLLTFLSGARRQIFVVFSILLLVQVFHFSVRDMTLLFVVNNIVGYLLNSVIGKAINRFGERFISSIEYTGVIVVFLVYAFSTSKNVVMFMYIIDNILYNFDVSIRTYFQKVADPADIASSMSVGFTINHIAAVFLPALGGYFWMIDYRIPFVAGSILGVVSLITAQWMRVPQETANSAAAAKLNVAPEPD</sequence>
<keyword evidence="1 4" id="KW-0812">Transmembrane</keyword>
<evidence type="ECO:0000313" key="6">
    <source>
        <dbReference type="Proteomes" id="UP000587586"/>
    </source>
</evidence>
<feature type="transmembrane region" description="Helical" evidence="4">
    <location>
        <begin position="21"/>
        <end position="42"/>
    </location>
</feature>
<evidence type="ECO:0000256" key="2">
    <source>
        <dbReference type="ARBA" id="ARBA00022989"/>
    </source>
</evidence>
<feature type="transmembrane region" description="Helical" evidence="4">
    <location>
        <begin position="365"/>
        <end position="384"/>
    </location>
</feature>
<dbReference type="SUPFAM" id="SSF103473">
    <property type="entry name" value="MFS general substrate transporter"/>
    <property type="match status" value="1"/>
</dbReference>
<dbReference type="EMBL" id="BLXZ01000007">
    <property type="protein sequence ID" value="GFO69881.1"/>
    <property type="molecule type" value="Genomic_DNA"/>
</dbReference>
<feature type="transmembrane region" description="Helical" evidence="4">
    <location>
        <begin position="110"/>
        <end position="127"/>
    </location>
</feature>
<name>A0A6V8NBJ2_9BACT</name>
<organism evidence="5 6">
    <name type="scientific">Geomonas limicola</name>
    <dbReference type="NCBI Taxonomy" id="2740186"/>
    <lineage>
        <taxon>Bacteria</taxon>
        <taxon>Pseudomonadati</taxon>
        <taxon>Thermodesulfobacteriota</taxon>
        <taxon>Desulfuromonadia</taxon>
        <taxon>Geobacterales</taxon>
        <taxon>Geobacteraceae</taxon>
        <taxon>Geomonas</taxon>
    </lineage>
</organism>
<evidence type="ECO:0000256" key="3">
    <source>
        <dbReference type="ARBA" id="ARBA00023136"/>
    </source>
</evidence>
<keyword evidence="6" id="KW-1185">Reference proteome</keyword>
<dbReference type="Proteomes" id="UP000587586">
    <property type="component" value="Unassembled WGS sequence"/>
</dbReference>
<dbReference type="InterPro" id="IPR011701">
    <property type="entry name" value="MFS"/>
</dbReference>
<evidence type="ECO:0000256" key="1">
    <source>
        <dbReference type="ARBA" id="ARBA00022692"/>
    </source>
</evidence>
<feature type="transmembrane region" description="Helical" evidence="4">
    <location>
        <begin position="213"/>
        <end position="239"/>
    </location>
</feature>
<dbReference type="RefSeq" id="WP_183362455.1">
    <property type="nucleotide sequence ID" value="NZ_BLXZ01000007.1"/>
</dbReference>
<feature type="transmembrane region" description="Helical" evidence="4">
    <location>
        <begin position="251"/>
        <end position="271"/>
    </location>
</feature>
<protein>
    <submittedName>
        <fullName evidence="5">MFS transporter</fullName>
    </submittedName>
</protein>
<accession>A0A6V8NBJ2</accession>
<dbReference type="Pfam" id="PF07690">
    <property type="entry name" value="MFS_1"/>
    <property type="match status" value="1"/>
</dbReference>
<dbReference type="GO" id="GO:0022857">
    <property type="term" value="F:transmembrane transporter activity"/>
    <property type="evidence" value="ECO:0007669"/>
    <property type="project" value="InterPro"/>
</dbReference>
<feature type="transmembrane region" description="Helical" evidence="4">
    <location>
        <begin position="62"/>
        <end position="81"/>
    </location>
</feature>
<proteinExistence type="predicted"/>
<keyword evidence="2 4" id="KW-1133">Transmembrane helix</keyword>
<evidence type="ECO:0000313" key="5">
    <source>
        <dbReference type="EMBL" id="GFO69881.1"/>
    </source>
</evidence>
<evidence type="ECO:0000256" key="4">
    <source>
        <dbReference type="SAM" id="Phobius"/>
    </source>
</evidence>
<feature type="transmembrane region" description="Helical" evidence="4">
    <location>
        <begin position="86"/>
        <end position="104"/>
    </location>
</feature>
<dbReference type="Gene3D" id="1.20.1250.20">
    <property type="entry name" value="MFS general substrate transporter like domains"/>
    <property type="match status" value="2"/>
</dbReference>
<feature type="transmembrane region" description="Helical" evidence="4">
    <location>
        <begin position="148"/>
        <end position="169"/>
    </location>
</feature>
<comment type="caution">
    <text evidence="5">The sequence shown here is derived from an EMBL/GenBank/DDBJ whole genome shotgun (WGS) entry which is preliminary data.</text>
</comment>
<keyword evidence="3 4" id="KW-0472">Membrane</keyword>